<gene>
    <name evidence="1" type="ORF">DPQ33_09645</name>
</gene>
<protein>
    <recommendedName>
        <fullName evidence="3">HTH araC/xylS-type domain-containing protein</fullName>
    </recommendedName>
</protein>
<dbReference type="EMBL" id="QMIE01000008">
    <property type="protein sequence ID" value="TVM17055.1"/>
    <property type="molecule type" value="Genomic_DNA"/>
</dbReference>
<comment type="caution">
    <text evidence="1">The sequence shown here is derived from an EMBL/GenBank/DDBJ whole genome shotgun (WGS) entry which is preliminary data.</text>
</comment>
<evidence type="ECO:0000313" key="2">
    <source>
        <dbReference type="Proteomes" id="UP000448292"/>
    </source>
</evidence>
<reference evidence="1 2" key="1">
    <citation type="submission" date="2018-06" db="EMBL/GenBank/DDBJ databases">
        <title>Complete genome of Desulfovibrio indonesiensis P37SLT.</title>
        <authorList>
            <person name="Crispim J.S."/>
            <person name="Vidigal P.M.P."/>
            <person name="Silva L.C.F."/>
            <person name="Laguardia C.N."/>
            <person name="Araujo L.C."/>
            <person name="Dias R.S."/>
            <person name="Sousa M.P."/>
            <person name="Paula S.O."/>
            <person name="Silva C."/>
        </authorList>
    </citation>
    <scope>NUCLEOTIDE SEQUENCE [LARGE SCALE GENOMIC DNA]</scope>
    <source>
        <strain evidence="1 2">P37SLT</strain>
    </source>
</reference>
<organism evidence="1 2">
    <name type="scientific">Oceanidesulfovibrio indonesiensis</name>
    <dbReference type="NCBI Taxonomy" id="54767"/>
    <lineage>
        <taxon>Bacteria</taxon>
        <taxon>Pseudomonadati</taxon>
        <taxon>Thermodesulfobacteriota</taxon>
        <taxon>Desulfovibrionia</taxon>
        <taxon>Desulfovibrionales</taxon>
        <taxon>Desulfovibrionaceae</taxon>
        <taxon>Oceanidesulfovibrio</taxon>
    </lineage>
</organism>
<evidence type="ECO:0008006" key="3">
    <source>
        <dbReference type="Google" id="ProtNLM"/>
    </source>
</evidence>
<dbReference type="AlphaFoldDB" id="A0A7M3ME33"/>
<accession>A0A7M3ME33</accession>
<keyword evidence="2" id="KW-1185">Reference proteome</keyword>
<sequence>MPFSFWRQRLRLMRGHELIVEGMQVQGAAWTVGYENVSSFIAKLKRCSVQPQPRWVEYNVI</sequence>
<name>A0A7M3ME33_9BACT</name>
<proteinExistence type="predicted"/>
<evidence type="ECO:0000313" key="1">
    <source>
        <dbReference type="EMBL" id="TVM17055.1"/>
    </source>
</evidence>
<dbReference type="Proteomes" id="UP000448292">
    <property type="component" value="Unassembled WGS sequence"/>
</dbReference>
<dbReference type="RefSeq" id="WP_368732034.1">
    <property type="nucleotide sequence ID" value="NZ_QMIE01000008.1"/>
</dbReference>